<evidence type="ECO:0000313" key="2">
    <source>
        <dbReference type="Proteomes" id="UP000037193"/>
    </source>
</evidence>
<protein>
    <submittedName>
        <fullName evidence="1">Uncharacterized protein</fullName>
    </submittedName>
</protein>
<evidence type="ECO:0000313" key="1">
    <source>
        <dbReference type="EMBL" id="KOA37215.1"/>
    </source>
</evidence>
<dbReference type="AlphaFoldDB" id="A0A0L7APR6"/>
<comment type="caution">
    <text evidence="1">The sequence shown here is derived from an EMBL/GenBank/DDBJ whole genome shotgun (WGS) entry which is preliminary data.</text>
</comment>
<dbReference type="EMBL" id="AVQD01000024">
    <property type="protein sequence ID" value="KOA37215.1"/>
    <property type="molecule type" value="Genomic_DNA"/>
</dbReference>
<sequence length="57" mass="6461">MFRWKLAWCSFAKDDEEHRQGGQADVLIEAALPKIVGQSYVPARGSLVFLTRAVLRE</sequence>
<gene>
    <name evidence="1" type="ORF">BBM1128_11250</name>
</gene>
<reference evidence="1 2" key="1">
    <citation type="journal article" date="2015" name="Int J Genomics">
        <title>Comparative Genomics Revealed Genetic Diversity and Species/Strain-Level Differences in Carbohydrate Metabolism of Three Probiotic Bifidobacterial Species.</title>
        <authorList>
            <person name="Odamaki T."/>
            <person name="Horigome A."/>
            <person name="Sugahara H."/>
            <person name="Hashikura N."/>
            <person name="Minami J."/>
            <person name="Xiao J.Z."/>
            <person name="Abe F."/>
        </authorList>
    </citation>
    <scope>NUCLEOTIDE SEQUENCE [LARGE SCALE GENOMIC DNA]</scope>
    <source>
        <strain evidence="1 2">MCC 1128</strain>
    </source>
</reference>
<dbReference type="Proteomes" id="UP000037193">
    <property type="component" value="Unassembled WGS sequence"/>
</dbReference>
<proteinExistence type="predicted"/>
<organism evidence="1 2">
    <name type="scientific">Bifidobacterium breve MCC 1128</name>
    <dbReference type="NCBI Taxonomy" id="1365965"/>
    <lineage>
        <taxon>Bacteria</taxon>
        <taxon>Bacillati</taxon>
        <taxon>Actinomycetota</taxon>
        <taxon>Actinomycetes</taxon>
        <taxon>Bifidobacteriales</taxon>
        <taxon>Bifidobacteriaceae</taxon>
        <taxon>Bifidobacterium</taxon>
    </lineage>
</organism>
<name>A0A0L7APR6_BIFBR</name>
<accession>A0A0L7APR6</accession>